<sequence>MEGPPASGFSLLELIVALAMMAVLAAYGVPTYVAYAARGHRVDAVVALHQAAQHVSAIAADPTARRALPADLARTPAHGRAVYRLELVWFNDRGGNYEIQAIPVEGGPMAGDACGTYVLDGLGARSNRMARTESANAHACWLGRPP</sequence>
<dbReference type="Pfam" id="PF16732">
    <property type="entry name" value="ComP_DUS"/>
    <property type="match status" value="1"/>
</dbReference>
<keyword evidence="1" id="KW-1133">Transmembrane helix</keyword>
<dbReference type="InterPro" id="IPR012902">
    <property type="entry name" value="N_methyl_site"/>
</dbReference>
<keyword evidence="3" id="KW-1185">Reference proteome</keyword>
<dbReference type="NCBIfam" id="TIGR02532">
    <property type="entry name" value="IV_pilin_GFxxxE"/>
    <property type="match status" value="1"/>
</dbReference>
<dbReference type="GO" id="GO:0043683">
    <property type="term" value="P:type IV pilus assembly"/>
    <property type="evidence" value="ECO:0007669"/>
    <property type="project" value="InterPro"/>
</dbReference>
<gene>
    <name evidence="2" type="ORF">C0Z19_05785</name>
</gene>
<accession>A0A2N7WD05</accession>
<protein>
    <submittedName>
        <fullName evidence="2">Pilus assembly protein PilE</fullName>
    </submittedName>
</protein>
<dbReference type="Proteomes" id="UP000235347">
    <property type="component" value="Unassembled WGS sequence"/>
</dbReference>
<proteinExistence type="predicted"/>
<evidence type="ECO:0000313" key="2">
    <source>
        <dbReference type="EMBL" id="PMS27296.1"/>
    </source>
</evidence>
<dbReference type="SUPFAM" id="SSF54523">
    <property type="entry name" value="Pili subunits"/>
    <property type="match status" value="1"/>
</dbReference>
<evidence type="ECO:0000313" key="3">
    <source>
        <dbReference type="Proteomes" id="UP000235347"/>
    </source>
</evidence>
<dbReference type="InterPro" id="IPR045584">
    <property type="entry name" value="Pilin-like"/>
</dbReference>
<dbReference type="AlphaFoldDB" id="A0A2N7WD05"/>
<evidence type="ECO:0000256" key="1">
    <source>
        <dbReference type="SAM" id="Phobius"/>
    </source>
</evidence>
<keyword evidence="1" id="KW-0812">Transmembrane</keyword>
<dbReference type="Gene3D" id="3.30.700.10">
    <property type="entry name" value="Glycoprotein, Type 4 Pilin"/>
    <property type="match status" value="1"/>
</dbReference>
<dbReference type="Pfam" id="PF07963">
    <property type="entry name" value="N_methyl"/>
    <property type="match status" value="1"/>
</dbReference>
<organism evidence="2 3">
    <name type="scientific">Trinickia soli</name>
    <dbReference type="NCBI Taxonomy" id="380675"/>
    <lineage>
        <taxon>Bacteria</taxon>
        <taxon>Pseudomonadati</taxon>
        <taxon>Pseudomonadota</taxon>
        <taxon>Betaproteobacteria</taxon>
        <taxon>Burkholderiales</taxon>
        <taxon>Burkholderiaceae</taxon>
        <taxon>Trinickia</taxon>
    </lineage>
</organism>
<keyword evidence="1" id="KW-0472">Membrane</keyword>
<feature type="transmembrane region" description="Helical" evidence="1">
    <location>
        <begin position="14"/>
        <end position="35"/>
    </location>
</feature>
<comment type="caution">
    <text evidence="2">The sequence shown here is derived from an EMBL/GenBank/DDBJ whole genome shotgun (WGS) entry which is preliminary data.</text>
</comment>
<dbReference type="InterPro" id="IPR031982">
    <property type="entry name" value="PilE-like"/>
</dbReference>
<name>A0A2N7WD05_9BURK</name>
<dbReference type="EMBL" id="PNYB01000003">
    <property type="protein sequence ID" value="PMS27296.1"/>
    <property type="molecule type" value="Genomic_DNA"/>
</dbReference>
<reference evidence="2 3" key="1">
    <citation type="submission" date="2018-01" db="EMBL/GenBank/DDBJ databases">
        <title>Whole genome analyses suggest that Burkholderia sensu lato contains two further novel genera in the rhizoxinica-symbiotica group Mycetohabitans gen. nov., and Trinickia gen. nov.: implications for the evolution of diazotrophy and nodulation in the Burkholderiaceae.</title>
        <authorList>
            <person name="Estrada-de los Santos P."/>
            <person name="Palmer M."/>
            <person name="Chavez-Ramirez B."/>
            <person name="Beukes C."/>
            <person name="Steenkamp E.T."/>
            <person name="Hirsch A.M."/>
            <person name="Manyaka P."/>
            <person name="Maluk M."/>
            <person name="Lafos M."/>
            <person name="Crook M."/>
            <person name="Gross E."/>
            <person name="Simon M.F."/>
            <person name="Bueno dos Reis Junior F."/>
            <person name="Poole P.S."/>
            <person name="Venter S.N."/>
            <person name="James E.K."/>
        </authorList>
    </citation>
    <scope>NUCLEOTIDE SEQUENCE [LARGE SCALE GENOMIC DNA]</scope>
    <source>
        <strain evidence="2 3">GP25-8</strain>
    </source>
</reference>